<comment type="similarity">
    <text evidence="1">Belongs to the peptidase S33 family.</text>
</comment>
<evidence type="ECO:0000256" key="3">
    <source>
        <dbReference type="ARBA" id="ARBA00022801"/>
    </source>
</evidence>
<keyword evidence="3" id="KW-0378">Hydrolase</keyword>
<protein>
    <submittedName>
        <fullName evidence="7">Tripeptidyl-peptidase B</fullName>
    </submittedName>
</protein>
<gene>
    <name evidence="7" type="ordered locus">Acel_0066</name>
</gene>
<dbReference type="InParanoid" id="A0LQY2"/>
<feature type="signal peptide" evidence="5">
    <location>
        <begin position="1"/>
        <end position="25"/>
    </location>
</feature>
<feature type="region of interest" description="Disordered" evidence="4">
    <location>
        <begin position="35"/>
        <end position="64"/>
    </location>
</feature>
<dbReference type="eggNOG" id="COG0596">
    <property type="taxonomic scope" value="Bacteria"/>
</dbReference>
<keyword evidence="8" id="KW-1185">Reference proteome</keyword>
<dbReference type="ESTHER" id="acic1-a0lqy2">
    <property type="family name" value="Tiancimycin-TnmK-Tripeptidase-HIP"/>
</dbReference>
<feature type="compositionally biased region" description="Low complexity" evidence="4">
    <location>
        <begin position="47"/>
        <end position="64"/>
    </location>
</feature>
<dbReference type="InterPro" id="IPR051601">
    <property type="entry name" value="Serine_prot/Carboxylest_S33"/>
</dbReference>
<dbReference type="HOGENOM" id="CLU_013364_3_1_11"/>
<evidence type="ECO:0000256" key="1">
    <source>
        <dbReference type="ARBA" id="ARBA00010088"/>
    </source>
</evidence>
<evidence type="ECO:0000313" key="7">
    <source>
        <dbReference type="EMBL" id="ABK51842.1"/>
    </source>
</evidence>
<dbReference type="RefSeq" id="WP_011718906.1">
    <property type="nucleotide sequence ID" value="NC_008578.1"/>
</dbReference>
<dbReference type="SUPFAM" id="SSF53474">
    <property type="entry name" value="alpha/beta-Hydrolases"/>
    <property type="match status" value="1"/>
</dbReference>
<proteinExistence type="inferred from homology"/>
<sequence>MHTPERATRLLVLGLAGLTMLTACTVSPPRHPVGSVLSASSTPQQVASSAATPEASAPADPTADPAAFASDLSFTDITTRIREALGSAAPRNLTFARAVLTVPLDWAHPRNGKTVSITVVRIRATNQRDRIGSLVINPGGPGASGVEAAIELAVSEFPAEILQRFDIIGFDPRGVGLSSPLRCIPDTEKDAELELPADPTTSAQWQLEINEDRRVADECYAKYGTTLTFFSTTETVRDLEALRAKLGDAKLTYLGYSYGTLLGAEYASAYPDRVRALVLDGAVDPTLSTVEQTRAQAAGFALAFQHYAADCVAHACPLGKDPAGYVEALMHRAAGHPIPSGNTRDHRVVKDQAVLLAVISALYNESQWSRLTRALVDAAHGDGSGILALDDEYNERNPDGSYTNIEDANAAISCADTTQRPTVQQAEALAPVWRADNPLFGGAAAAGLGFCSLWKAPPDTPITIGDHGAPPILVIGTTGDPATPISGAEHLARLLGSGHLLVWNGEGHTAYPKTTCVTDYVDAYLIDLRLPPAGASCPAG</sequence>
<feature type="chain" id="PRO_5038608490" evidence="5">
    <location>
        <begin position="26"/>
        <end position="540"/>
    </location>
</feature>
<feature type="compositionally biased region" description="Polar residues" evidence="4">
    <location>
        <begin position="37"/>
        <end position="46"/>
    </location>
</feature>
<dbReference type="GO" id="GO:0016787">
    <property type="term" value="F:hydrolase activity"/>
    <property type="evidence" value="ECO:0007669"/>
    <property type="project" value="UniProtKB-KW"/>
</dbReference>
<name>A0LQY2_ACIC1</name>
<dbReference type="InterPro" id="IPR029058">
    <property type="entry name" value="AB_hydrolase_fold"/>
</dbReference>
<dbReference type="PROSITE" id="PS51257">
    <property type="entry name" value="PROKAR_LIPOPROTEIN"/>
    <property type="match status" value="1"/>
</dbReference>
<organism evidence="7 8">
    <name type="scientific">Acidothermus cellulolyticus (strain ATCC 43068 / DSM 8971 / 11B)</name>
    <dbReference type="NCBI Taxonomy" id="351607"/>
    <lineage>
        <taxon>Bacteria</taxon>
        <taxon>Bacillati</taxon>
        <taxon>Actinomycetota</taxon>
        <taxon>Actinomycetes</taxon>
        <taxon>Acidothermales</taxon>
        <taxon>Acidothermaceae</taxon>
        <taxon>Acidothermus</taxon>
    </lineage>
</organism>
<dbReference type="InterPro" id="IPR000073">
    <property type="entry name" value="AB_hydrolase_1"/>
</dbReference>
<evidence type="ECO:0000313" key="8">
    <source>
        <dbReference type="Proteomes" id="UP000008221"/>
    </source>
</evidence>
<dbReference type="PANTHER" id="PTHR43248:SF29">
    <property type="entry name" value="TRIPEPTIDYL AMINOPEPTIDASE"/>
    <property type="match status" value="1"/>
</dbReference>
<reference evidence="7 8" key="1">
    <citation type="journal article" date="2009" name="Genome Res.">
        <title>Complete genome of the cellulolytic thermophile Acidothermus cellulolyticus 11B provides insights into its ecophysiological and evolutionary adaptations.</title>
        <authorList>
            <person name="Barabote R.D."/>
            <person name="Xie G."/>
            <person name="Leu D.H."/>
            <person name="Normand P."/>
            <person name="Necsulea A."/>
            <person name="Daubin V."/>
            <person name="Medigue C."/>
            <person name="Adney W.S."/>
            <person name="Xu X.C."/>
            <person name="Lapidus A."/>
            <person name="Parales R.E."/>
            <person name="Detter C."/>
            <person name="Pujic P."/>
            <person name="Bruce D."/>
            <person name="Lavire C."/>
            <person name="Challacombe J.F."/>
            <person name="Brettin T.S."/>
            <person name="Berry A.M."/>
        </authorList>
    </citation>
    <scope>NUCLEOTIDE SEQUENCE [LARGE SCALE GENOMIC DNA]</scope>
    <source>
        <strain evidence="8">ATCC 43068 / DSM 8971 / 11B</strain>
    </source>
</reference>
<feature type="domain" description="AB hydrolase-1" evidence="6">
    <location>
        <begin position="134"/>
        <end position="511"/>
    </location>
</feature>
<evidence type="ECO:0000256" key="4">
    <source>
        <dbReference type="SAM" id="MobiDB-lite"/>
    </source>
</evidence>
<evidence type="ECO:0000259" key="6">
    <source>
        <dbReference type="Pfam" id="PF00561"/>
    </source>
</evidence>
<keyword evidence="2 5" id="KW-0732">Signal</keyword>
<dbReference type="PANTHER" id="PTHR43248">
    <property type="entry name" value="2-SUCCINYL-6-HYDROXY-2,4-CYCLOHEXADIENE-1-CARBOXYLATE SYNTHASE"/>
    <property type="match status" value="1"/>
</dbReference>
<accession>A0LQY2</accession>
<dbReference type="STRING" id="351607.Acel_0066"/>
<dbReference type="Proteomes" id="UP000008221">
    <property type="component" value="Chromosome"/>
</dbReference>
<dbReference type="Gene3D" id="3.40.50.1820">
    <property type="entry name" value="alpha/beta hydrolase"/>
    <property type="match status" value="1"/>
</dbReference>
<evidence type="ECO:0000256" key="2">
    <source>
        <dbReference type="ARBA" id="ARBA00022729"/>
    </source>
</evidence>
<dbReference type="EMBL" id="CP000481">
    <property type="protein sequence ID" value="ABK51842.1"/>
    <property type="molecule type" value="Genomic_DNA"/>
</dbReference>
<dbReference type="KEGG" id="ace:Acel_0066"/>
<dbReference type="AlphaFoldDB" id="A0LQY2"/>
<evidence type="ECO:0000256" key="5">
    <source>
        <dbReference type="SAM" id="SignalP"/>
    </source>
</evidence>
<dbReference type="Pfam" id="PF00561">
    <property type="entry name" value="Abhydrolase_1"/>
    <property type="match status" value="1"/>
</dbReference>